<dbReference type="KEGG" id="ngk:NGK_1464"/>
<evidence type="ECO:0000313" key="2">
    <source>
        <dbReference type="EMBL" id="ACF31299.1"/>
    </source>
</evidence>
<dbReference type="HOGENOM" id="CLU_1702366_0_0_4"/>
<dbReference type="Proteomes" id="UP000002564">
    <property type="component" value="Chromosome"/>
</dbReference>
<organism evidence="3 4">
    <name type="scientific">Neisseria gonorrhoeae (strain NCCP11945)</name>
    <dbReference type="NCBI Taxonomy" id="521006"/>
    <lineage>
        <taxon>Bacteria</taxon>
        <taxon>Pseudomonadati</taxon>
        <taxon>Pseudomonadota</taxon>
        <taxon>Betaproteobacteria</taxon>
        <taxon>Neisseriales</taxon>
        <taxon>Neisseriaceae</taxon>
        <taxon>Neisseria</taxon>
    </lineage>
</organism>
<dbReference type="AlphaFoldDB" id="B4RJ81"/>
<accession>B4RJ81</accession>
<gene>
    <name evidence="1" type="ordered locus">NGK_0645</name>
    <name evidence="2" type="ordered locus">NGK_1464</name>
    <name evidence="3" type="ordered locus">NGK_1928</name>
</gene>
<sequence>MHPPATGFFFIGIQVPLFQPNLGAQFRNFRLLLSQRHAHCRNTGGFSLCRTASASLGESEGIARRQYRRQYRELKRNIPCLHFYFLNLKGFNCAPRPLRMVRTVRRRGYLRLKSTKTAAAPTPRLTARHSYARYEFASLPMFSASANHSRSSMA</sequence>
<dbReference type="KEGG" id="ngk:NGK_0645"/>
<evidence type="ECO:0000313" key="4">
    <source>
        <dbReference type="Proteomes" id="UP000002564"/>
    </source>
</evidence>
<evidence type="ECO:0000313" key="3">
    <source>
        <dbReference type="EMBL" id="ACF31335.1"/>
    </source>
</evidence>
<dbReference type="EMBL" id="CP001050">
    <property type="protein sequence ID" value="ACF31335.1"/>
    <property type="molecule type" value="Genomic_DNA"/>
</dbReference>
<dbReference type="EMBL" id="CP001050">
    <property type="protein sequence ID" value="ACF29331.1"/>
    <property type="molecule type" value="Genomic_DNA"/>
</dbReference>
<dbReference type="KEGG" id="ngk:NGK_1928"/>
<reference evidence="3 4" key="1">
    <citation type="journal article" date="2008" name="J. Bacteriol.">
        <title>Complete genome sequence of Neisseria gonorrhoeae NCCP11945.</title>
        <authorList>
            <person name="Chung G.T."/>
            <person name="Yoo J.S."/>
            <person name="Oh H.B."/>
            <person name="Lee Y.S."/>
            <person name="Cha S.H."/>
            <person name="Kim S.J."/>
            <person name="Yoo C.K."/>
        </authorList>
    </citation>
    <scope>NUCLEOTIDE SEQUENCE [LARGE SCALE GENOMIC DNA]</scope>
    <source>
        <strain evidence="3 4">NCCP11945</strain>
    </source>
</reference>
<evidence type="ECO:0000313" key="1">
    <source>
        <dbReference type="EMBL" id="ACF29331.1"/>
    </source>
</evidence>
<name>B4RJ81_NEIG2</name>
<proteinExistence type="predicted"/>
<protein>
    <submittedName>
        <fullName evidence="3">Uncharacterized protein</fullName>
    </submittedName>
</protein>
<dbReference type="EMBL" id="CP001050">
    <property type="protein sequence ID" value="ACF31299.1"/>
    <property type="molecule type" value="Genomic_DNA"/>
</dbReference>